<evidence type="ECO:0000259" key="8">
    <source>
        <dbReference type="Pfam" id="PF00082"/>
    </source>
</evidence>
<evidence type="ECO:0000256" key="2">
    <source>
        <dbReference type="ARBA" id="ARBA00022670"/>
    </source>
</evidence>
<keyword evidence="12" id="KW-1185">Reference proteome</keyword>
<dbReference type="InterPro" id="IPR036852">
    <property type="entry name" value="Peptidase_S8/S53_dom_sf"/>
</dbReference>
<reference evidence="11 12" key="1">
    <citation type="journal article" date="2022" name="Nat. Plants">
        <title>Genomes of leafy and leafless Platanthera orchids illuminate the evolution of mycoheterotrophy.</title>
        <authorList>
            <person name="Li M.H."/>
            <person name="Liu K.W."/>
            <person name="Li Z."/>
            <person name="Lu H.C."/>
            <person name="Ye Q.L."/>
            <person name="Zhang D."/>
            <person name="Wang J.Y."/>
            <person name="Li Y.F."/>
            <person name="Zhong Z.M."/>
            <person name="Liu X."/>
            <person name="Yu X."/>
            <person name="Liu D.K."/>
            <person name="Tu X.D."/>
            <person name="Liu B."/>
            <person name="Hao Y."/>
            <person name="Liao X.Y."/>
            <person name="Jiang Y.T."/>
            <person name="Sun W.H."/>
            <person name="Chen J."/>
            <person name="Chen Y.Q."/>
            <person name="Ai Y."/>
            <person name="Zhai J.W."/>
            <person name="Wu S.S."/>
            <person name="Zhou Z."/>
            <person name="Hsiao Y.Y."/>
            <person name="Wu W.L."/>
            <person name="Chen Y.Y."/>
            <person name="Lin Y.F."/>
            <person name="Hsu J.L."/>
            <person name="Li C.Y."/>
            <person name="Wang Z.W."/>
            <person name="Zhao X."/>
            <person name="Zhong W.Y."/>
            <person name="Ma X.K."/>
            <person name="Ma L."/>
            <person name="Huang J."/>
            <person name="Chen G.Z."/>
            <person name="Huang M.Z."/>
            <person name="Huang L."/>
            <person name="Peng D.H."/>
            <person name="Luo Y.B."/>
            <person name="Zou S.Q."/>
            <person name="Chen S.P."/>
            <person name="Lan S."/>
            <person name="Tsai W.C."/>
            <person name="Van de Peer Y."/>
            <person name="Liu Z.J."/>
        </authorList>
    </citation>
    <scope>NUCLEOTIDE SEQUENCE [LARGE SCALE GENOMIC DNA]</scope>
    <source>
        <strain evidence="11">Lor287</strain>
    </source>
</reference>
<dbReference type="Pfam" id="PF05922">
    <property type="entry name" value="Inhibitor_I9"/>
    <property type="match status" value="1"/>
</dbReference>
<dbReference type="GO" id="GO:0006508">
    <property type="term" value="P:proteolysis"/>
    <property type="evidence" value="ECO:0007669"/>
    <property type="project" value="UniProtKB-KW"/>
</dbReference>
<evidence type="ECO:0000256" key="4">
    <source>
        <dbReference type="ARBA" id="ARBA00022801"/>
    </source>
</evidence>
<dbReference type="Pfam" id="PF00082">
    <property type="entry name" value="Peptidase_S8"/>
    <property type="match status" value="1"/>
</dbReference>
<gene>
    <name evidence="11" type="ORF">KSP39_PZI007743</name>
</gene>
<evidence type="ECO:0000256" key="7">
    <source>
        <dbReference type="PROSITE-ProRule" id="PRU01240"/>
    </source>
</evidence>
<dbReference type="Proteomes" id="UP001418222">
    <property type="component" value="Unassembled WGS sequence"/>
</dbReference>
<evidence type="ECO:0000259" key="9">
    <source>
        <dbReference type="Pfam" id="PF05922"/>
    </source>
</evidence>
<dbReference type="PROSITE" id="PS00138">
    <property type="entry name" value="SUBTILASE_SER"/>
    <property type="match status" value="1"/>
</dbReference>
<feature type="domain" description="Subtilisin-like protease fibronectin type-III" evidence="10">
    <location>
        <begin position="616"/>
        <end position="710"/>
    </location>
</feature>
<feature type="domain" description="Inhibitor I9" evidence="9">
    <location>
        <begin position="18"/>
        <end position="97"/>
    </location>
</feature>
<dbReference type="InterPro" id="IPR034197">
    <property type="entry name" value="Peptidases_S8_3"/>
</dbReference>
<dbReference type="AlphaFoldDB" id="A0AAP0G8R9"/>
<keyword evidence="5 7" id="KW-0720">Serine protease</keyword>
<dbReference type="EMBL" id="JBBWWQ010000006">
    <property type="protein sequence ID" value="KAK8944815.1"/>
    <property type="molecule type" value="Genomic_DNA"/>
</dbReference>
<dbReference type="InterPro" id="IPR000209">
    <property type="entry name" value="Peptidase_S8/S53_dom"/>
</dbReference>
<evidence type="ECO:0000256" key="3">
    <source>
        <dbReference type="ARBA" id="ARBA00022729"/>
    </source>
</evidence>
<organism evidence="11 12">
    <name type="scientific">Platanthera zijinensis</name>
    <dbReference type="NCBI Taxonomy" id="2320716"/>
    <lineage>
        <taxon>Eukaryota</taxon>
        <taxon>Viridiplantae</taxon>
        <taxon>Streptophyta</taxon>
        <taxon>Embryophyta</taxon>
        <taxon>Tracheophyta</taxon>
        <taxon>Spermatophyta</taxon>
        <taxon>Magnoliopsida</taxon>
        <taxon>Liliopsida</taxon>
        <taxon>Asparagales</taxon>
        <taxon>Orchidaceae</taxon>
        <taxon>Orchidoideae</taxon>
        <taxon>Orchideae</taxon>
        <taxon>Orchidinae</taxon>
        <taxon>Platanthera</taxon>
    </lineage>
</organism>
<dbReference type="GO" id="GO:0004252">
    <property type="term" value="F:serine-type endopeptidase activity"/>
    <property type="evidence" value="ECO:0007669"/>
    <property type="project" value="UniProtKB-UniRule"/>
</dbReference>
<dbReference type="Pfam" id="PF17766">
    <property type="entry name" value="fn3_6"/>
    <property type="match status" value="1"/>
</dbReference>
<evidence type="ECO:0000256" key="1">
    <source>
        <dbReference type="ARBA" id="ARBA00011073"/>
    </source>
</evidence>
<dbReference type="InterPro" id="IPR015500">
    <property type="entry name" value="Peptidase_S8_subtilisin-rel"/>
</dbReference>
<evidence type="ECO:0008006" key="13">
    <source>
        <dbReference type="Google" id="ProtNLM"/>
    </source>
</evidence>
<evidence type="ECO:0000256" key="5">
    <source>
        <dbReference type="ARBA" id="ARBA00022825"/>
    </source>
</evidence>
<dbReference type="SUPFAM" id="SSF52743">
    <property type="entry name" value="Subtilisin-like"/>
    <property type="match status" value="1"/>
</dbReference>
<keyword evidence="2 7" id="KW-0645">Protease</keyword>
<dbReference type="FunFam" id="3.40.50.200:FF:000006">
    <property type="entry name" value="Subtilisin-like protease SBT1.5"/>
    <property type="match status" value="1"/>
</dbReference>
<dbReference type="CDD" id="cd04852">
    <property type="entry name" value="Peptidases_S8_3"/>
    <property type="match status" value="1"/>
</dbReference>
<dbReference type="PROSITE" id="PS51892">
    <property type="entry name" value="SUBTILASE"/>
    <property type="match status" value="1"/>
</dbReference>
<dbReference type="PRINTS" id="PR00723">
    <property type="entry name" value="SUBTILISIN"/>
</dbReference>
<dbReference type="InterPro" id="IPR023828">
    <property type="entry name" value="Peptidase_S8_Ser-AS"/>
</dbReference>
<dbReference type="Gene3D" id="3.40.50.200">
    <property type="entry name" value="Peptidase S8/S53 domain"/>
    <property type="match status" value="1"/>
</dbReference>
<dbReference type="PANTHER" id="PTHR10795">
    <property type="entry name" value="PROPROTEIN CONVERTASE SUBTILISIN/KEXIN"/>
    <property type="match status" value="1"/>
</dbReference>
<dbReference type="InterPro" id="IPR010259">
    <property type="entry name" value="S8pro/Inhibitor_I9"/>
</dbReference>
<evidence type="ECO:0000259" key="10">
    <source>
        <dbReference type="Pfam" id="PF17766"/>
    </source>
</evidence>
<feature type="active site" description="Charge relay system" evidence="6 7">
    <location>
        <position position="126"/>
    </location>
</feature>
<evidence type="ECO:0000313" key="12">
    <source>
        <dbReference type="Proteomes" id="UP001418222"/>
    </source>
</evidence>
<dbReference type="InterPro" id="IPR045051">
    <property type="entry name" value="SBT"/>
</dbReference>
<evidence type="ECO:0000313" key="11">
    <source>
        <dbReference type="EMBL" id="KAK8944815.1"/>
    </source>
</evidence>
<proteinExistence type="inferred from homology"/>
<keyword evidence="3" id="KW-0732">Signal</keyword>
<feature type="active site" description="Charge relay system" evidence="6 7">
    <location>
        <position position="192"/>
    </location>
</feature>
<accession>A0AAP0G8R9</accession>
<comment type="similarity">
    <text evidence="1 7">Belongs to the peptidase S8 family.</text>
</comment>
<protein>
    <recommendedName>
        <fullName evidence="13">Cucumisin</fullName>
    </recommendedName>
</protein>
<dbReference type="Gene3D" id="2.60.40.2310">
    <property type="match status" value="1"/>
</dbReference>
<keyword evidence="4 7" id="KW-0378">Hydrolase</keyword>
<dbReference type="InterPro" id="IPR041469">
    <property type="entry name" value="Subtilisin-like_FN3"/>
</dbReference>
<dbReference type="Gene3D" id="3.30.70.80">
    <property type="entry name" value="Peptidase S8 propeptide/proteinase inhibitor I9"/>
    <property type="match status" value="1"/>
</dbReference>
<evidence type="ECO:0000256" key="6">
    <source>
        <dbReference type="PIRSR" id="PIRSR615500-1"/>
    </source>
</evidence>
<feature type="domain" description="Peptidase S8/S53" evidence="8">
    <location>
        <begin position="118"/>
        <end position="560"/>
    </location>
</feature>
<comment type="caution">
    <text evidence="11">The sequence shown here is derived from an EMBL/GenBank/DDBJ whole genome shotgun (WGS) entry which is preliminary data.</text>
</comment>
<feature type="active site" description="Charge relay system" evidence="6 7">
    <location>
        <position position="509"/>
    </location>
</feature>
<dbReference type="CDD" id="cd02120">
    <property type="entry name" value="PA_subtilisin_like"/>
    <property type="match status" value="1"/>
</dbReference>
<dbReference type="Gene3D" id="3.50.30.30">
    <property type="match status" value="1"/>
</dbReference>
<sequence>MNAVTCHAETTELMQQHVYIVYLGEKPEHITSLETTHSSLLQRAIGLSEEEGSKRLMRRYTKSFNGFASMLTHEEAKILSSMDEVVSVFPSKDRRLHTTRSWNFLGLGSSAPRAAFESDVIIGMIDTGIWPESKSFDDTGFGPPPSKWKGICDSNNNFTCNNKIIGARYYHFNIAVDTGEGEIPSPRDSFGHGTHTSSTAAGIGVPHANYSSLAGGTARGGAPSARIAVYKVCWQGCYDADILSAFDDAIADGVDIISISLGGDDVLDYFEDSIAIGSFHAMKKNILTSSSAGNSGPNSSTIQNYAPWILTVAASTIDRKFIAQTQLGDGLNYKGLAINTVGLNGVMYPLIYGGDAPNASAGVSPSNSSTCALGTLDGELVKGKVVLCSEVRSGLGPQHAGAVGAIMQTDDGPYGQAHHFWLPVVVLGSNDTTHILNYVKKSSNPTASISKSVGVFDSEAPYVISFSSRGPNPVTSNILKPDLAAPGVNILAAWTPSSGKDYAIISGTSMACPHASGAAAYVKSFNPTWSPAAIKSALITTAQVMSPTKNADVEFAYGAGQLNPLAAVKPGLVYDLDEKDYIKMLCAEGYNTTNLRAVTGDSTACTSVTNATVLGLNYPSVALLVKHGISFSNSFQRTVTNVGKSNSIYKATISAPASIKISVEPEILSFEALLEKKSFVVKIEGVAETSIHSASLIWSDGVYNVRSPIVMYTKKE</sequence>
<name>A0AAP0G8R9_9ASPA</name>
<dbReference type="InterPro" id="IPR037045">
    <property type="entry name" value="S8pro/Inhibitor_I9_sf"/>
</dbReference>